<protein>
    <submittedName>
        <fullName evidence="1">Uncharacterized protein</fullName>
    </submittedName>
</protein>
<dbReference type="GeneID" id="63808763"/>
<name>A0A1Y1WHD4_9FUNG</name>
<comment type="caution">
    <text evidence="1">The sequence shown here is derived from an EMBL/GenBank/DDBJ whole genome shotgun (WGS) entry which is preliminary data.</text>
</comment>
<evidence type="ECO:0000313" key="1">
    <source>
        <dbReference type="EMBL" id="ORX72748.1"/>
    </source>
</evidence>
<sequence>MDYAQIHTALRQQRARRHFDRYLQAIHQRIHNEDLYSYCHQSNFNDKFIRSAERRYRNLTDPSTNMRVFIAVNLYNSEKILPNMAAQLLSFAQLLGNHRVFISMYENGSGDLTKEILREFSPTLDALNVPHRIVVDGNPRPSSFHRIEYMAQIRNKHWSRSTSSRGSTTGLCS</sequence>
<keyword evidence="2" id="KW-1185">Reference proteome</keyword>
<dbReference type="AlphaFoldDB" id="A0A1Y1WHD4"/>
<dbReference type="OrthoDB" id="262547at2759"/>
<accession>A0A1Y1WHD4</accession>
<dbReference type="PANTHER" id="PTHR34144">
    <property type="entry name" value="CHROMOSOME 8, WHOLE GENOME SHOTGUN SEQUENCE"/>
    <property type="match status" value="1"/>
</dbReference>
<dbReference type="InterPro" id="IPR021047">
    <property type="entry name" value="Mannosyltransferase_CMT1"/>
</dbReference>
<dbReference type="RefSeq" id="XP_040746088.1">
    <property type="nucleotide sequence ID" value="XM_040892115.1"/>
</dbReference>
<dbReference type="Proteomes" id="UP000193922">
    <property type="component" value="Unassembled WGS sequence"/>
</dbReference>
<organism evidence="1 2">
    <name type="scientific">Linderina pennispora</name>
    <dbReference type="NCBI Taxonomy" id="61395"/>
    <lineage>
        <taxon>Eukaryota</taxon>
        <taxon>Fungi</taxon>
        <taxon>Fungi incertae sedis</taxon>
        <taxon>Zoopagomycota</taxon>
        <taxon>Kickxellomycotina</taxon>
        <taxon>Kickxellomycetes</taxon>
        <taxon>Kickxellales</taxon>
        <taxon>Kickxellaceae</taxon>
        <taxon>Linderina</taxon>
    </lineage>
</organism>
<proteinExistence type="predicted"/>
<reference evidence="1 2" key="1">
    <citation type="submission" date="2016-07" db="EMBL/GenBank/DDBJ databases">
        <title>Pervasive Adenine N6-methylation of Active Genes in Fungi.</title>
        <authorList>
            <consortium name="DOE Joint Genome Institute"/>
            <person name="Mondo S.J."/>
            <person name="Dannebaum R.O."/>
            <person name="Kuo R.C."/>
            <person name="Labutti K."/>
            <person name="Haridas S."/>
            <person name="Kuo A."/>
            <person name="Salamov A."/>
            <person name="Ahrendt S.R."/>
            <person name="Lipzen A."/>
            <person name="Sullivan W."/>
            <person name="Andreopoulos W.B."/>
            <person name="Clum A."/>
            <person name="Lindquist E."/>
            <person name="Daum C."/>
            <person name="Ramamoorthy G.K."/>
            <person name="Gryganskyi A."/>
            <person name="Culley D."/>
            <person name="Magnuson J.K."/>
            <person name="James T.Y."/>
            <person name="O'Malley M.A."/>
            <person name="Stajich J.E."/>
            <person name="Spatafora J.W."/>
            <person name="Visel A."/>
            <person name="Grigoriev I.V."/>
        </authorList>
    </citation>
    <scope>NUCLEOTIDE SEQUENCE [LARGE SCALE GENOMIC DNA]</scope>
    <source>
        <strain evidence="1 2">ATCC 12442</strain>
    </source>
</reference>
<evidence type="ECO:0000313" key="2">
    <source>
        <dbReference type="Proteomes" id="UP000193922"/>
    </source>
</evidence>
<gene>
    <name evidence="1" type="ORF">DL89DRAFT_82388</name>
</gene>
<dbReference type="Pfam" id="PF11735">
    <property type="entry name" value="CAP59_mtransfer"/>
    <property type="match status" value="1"/>
</dbReference>
<dbReference type="EMBL" id="MCFD01000002">
    <property type="protein sequence ID" value="ORX72748.1"/>
    <property type="molecule type" value="Genomic_DNA"/>
</dbReference>
<dbReference type="PANTHER" id="PTHR34144:SF7">
    <property type="entry name" value="EXPORT PROTEIN (CAP59), PUTATIVE (AFU_ORTHOLOGUE AFUA_7G05020)-RELATED"/>
    <property type="match status" value="1"/>
</dbReference>